<dbReference type="GO" id="GO:0005886">
    <property type="term" value="C:plasma membrane"/>
    <property type="evidence" value="ECO:0007669"/>
    <property type="project" value="UniProtKB-SubCell"/>
</dbReference>
<dbReference type="Proteomes" id="UP000009374">
    <property type="component" value="Unassembled WGS sequence"/>
</dbReference>
<keyword evidence="5 8" id="KW-0812">Transmembrane</keyword>
<dbReference type="GO" id="GO:0016763">
    <property type="term" value="F:pentosyltransferase activity"/>
    <property type="evidence" value="ECO:0007669"/>
    <property type="project" value="TreeGrafter"/>
</dbReference>
<dbReference type="PANTHER" id="PTHR33908:SF11">
    <property type="entry name" value="MEMBRANE PROTEIN"/>
    <property type="match status" value="1"/>
</dbReference>
<keyword evidence="6 8" id="KW-1133">Transmembrane helix</keyword>
<evidence type="ECO:0000256" key="1">
    <source>
        <dbReference type="ARBA" id="ARBA00004651"/>
    </source>
</evidence>
<name>C6I0E5_9BACT</name>
<keyword evidence="11" id="KW-1185">Reference proteome</keyword>
<dbReference type="InterPro" id="IPR050297">
    <property type="entry name" value="LipidA_mod_glycosyltrf_83"/>
</dbReference>
<proteinExistence type="predicted"/>
<evidence type="ECO:0000256" key="7">
    <source>
        <dbReference type="ARBA" id="ARBA00023136"/>
    </source>
</evidence>
<feature type="transmembrane region" description="Helical" evidence="8">
    <location>
        <begin position="102"/>
        <end position="135"/>
    </location>
</feature>
<feature type="transmembrane region" description="Helical" evidence="8">
    <location>
        <begin position="279"/>
        <end position="297"/>
    </location>
</feature>
<organism evidence="10 11">
    <name type="scientific">Leptospirillum ferrodiazotrophum</name>
    <dbReference type="NCBI Taxonomy" id="412449"/>
    <lineage>
        <taxon>Bacteria</taxon>
        <taxon>Pseudomonadati</taxon>
        <taxon>Nitrospirota</taxon>
        <taxon>Nitrospiria</taxon>
        <taxon>Nitrospirales</taxon>
        <taxon>Nitrospiraceae</taxon>
        <taxon>Leptospirillum</taxon>
    </lineage>
</organism>
<evidence type="ECO:0000256" key="5">
    <source>
        <dbReference type="ARBA" id="ARBA00022692"/>
    </source>
</evidence>
<evidence type="ECO:0000256" key="3">
    <source>
        <dbReference type="ARBA" id="ARBA00022676"/>
    </source>
</evidence>
<dbReference type="InterPro" id="IPR038731">
    <property type="entry name" value="RgtA/B/C-like"/>
</dbReference>
<keyword evidence="4 10" id="KW-0808">Transferase</keyword>
<protein>
    <submittedName>
        <fullName evidence="10">Glycosyl transferase, family 39</fullName>
    </submittedName>
</protein>
<keyword evidence="2" id="KW-1003">Cell membrane</keyword>
<evidence type="ECO:0000313" key="11">
    <source>
        <dbReference type="Proteomes" id="UP000009374"/>
    </source>
</evidence>
<feature type="domain" description="Glycosyltransferase RgtA/B/C/D-like" evidence="9">
    <location>
        <begin position="51"/>
        <end position="212"/>
    </location>
</feature>
<evidence type="ECO:0000256" key="6">
    <source>
        <dbReference type="ARBA" id="ARBA00022989"/>
    </source>
</evidence>
<dbReference type="PANTHER" id="PTHR33908">
    <property type="entry name" value="MANNOSYLTRANSFERASE YKCB-RELATED"/>
    <property type="match status" value="1"/>
</dbReference>
<evidence type="ECO:0000313" key="10">
    <source>
        <dbReference type="EMBL" id="EES51600.1"/>
    </source>
</evidence>
<feature type="transmembrane region" description="Helical" evidence="8">
    <location>
        <begin position="248"/>
        <end position="267"/>
    </location>
</feature>
<sequence>MILRKEPGKFVLALVSFFFLFHLVLAAKAGLVADEAYYWIWSLHPRMSYFDHPPGIAWTIAAFTHLFGTNRLGIRMPALLISAAISFLLYKMGKEFLKDRWAGAWAVLFVTASLLFSAGAFIITPDSLVILFFALTLWQFYHALETGSGRSMMLSGLWFGLGLLSKYTMVLLGPLLLLFLLASPARRRWLARPSLWGAGILALILFTPVVLWNSEHDWASFRFQWHHGMEAHQYAPLSGLLDYLGGQFGVMTPLVYLILIAAAFWGLRESRRNPAGPVFYFWITSYPILLFFAYSSLKAKVEANWPVEGYIGAFLVAGAMVSSWSFRPALRRLAGAGVALGILANLAVGVQIFWPVIPIDPNVDPTGRMAGFGTEDRMIRSLADSLPPSRRPVAWVVDGYSNTSLLKFLEYGRTPVYQVRPKRPFRTTVLPERVAKKLVGHPVLLVQNGPHGGFVHEIGGVLGQTIYLGTVLVPRRGASDQSPVIKSDVYLIPSFVDGLSKLPPPFLKVF</sequence>
<evidence type="ECO:0000256" key="2">
    <source>
        <dbReference type="ARBA" id="ARBA00022475"/>
    </source>
</evidence>
<evidence type="ECO:0000259" key="9">
    <source>
        <dbReference type="Pfam" id="PF13231"/>
    </source>
</evidence>
<comment type="subcellular location">
    <subcellularLocation>
        <location evidence="1">Cell membrane</location>
        <topology evidence="1">Multi-pass membrane protein</topology>
    </subcellularLocation>
</comment>
<feature type="transmembrane region" description="Helical" evidence="8">
    <location>
        <begin position="309"/>
        <end position="326"/>
    </location>
</feature>
<feature type="transmembrane region" description="Helical" evidence="8">
    <location>
        <begin position="72"/>
        <end position="90"/>
    </location>
</feature>
<gene>
    <name evidence="10" type="ORF">UBAL3_95680038</name>
</gene>
<evidence type="ECO:0000256" key="4">
    <source>
        <dbReference type="ARBA" id="ARBA00022679"/>
    </source>
</evidence>
<reference evidence="10 11" key="1">
    <citation type="journal article" date="2009" name="Appl. Environ. Microbiol.">
        <title>Community genomic and proteomic analyses of chemoautotrophic iron-oxidizing "Leptospirillum rubarum" (Group II) and "Leptospirillum ferrodiazotrophum" (Group III) bacteria in acid mine drainage biofilms.</title>
        <authorList>
            <person name="Goltsman D.S."/>
            <person name="Denef V.J."/>
            <person name="Singer S.W."/>
            <person name="VerBerkmoes N.C."/>
            <person name="Lefsrud M."/>
            <person name="Mueller R.S."/>
            <person name="Dick G.J."/>
            <person name="Sun C.L."/>
            <person name="Wheeler K.E."/>
            <person name="Zemla A."/>
            <person name="Baker B.J."/>
            <person name="Hauser L."/>
            <person name="Land M."/>
            <person name="Shah M.B."/>
            <person name="Thelen M.P."/>
            <person name="Hettich R.L."/>
            <person name="Banfield J.F."/>
        </authorList>
    </citation>
    <scope>NUCLEOTIDE SEQUENCE [LARGE SCALE GENOMIC DNA]</scope>
</reference>
<dbReference type="GO" id="GO:0009103">
    <property type="term" value="P:lipopolysaccharide biosynthetic process"/>
    <property type="evidence" value="ECO:0007669"/>
    <property type="project" value="UniProtKB-ARBA"/>
</dbReference>
<dbReference type="AlphaFoldDB" id="C6I0E5"/>
<feature type="transmembrane region" description="Helical" evidence="8">
    <location>
        <begin position="194"/>
        <end position="212"/>
    </location>
</feature>
<keyword evidence="3" id="KW-0328">Glycosyltransferase</keyword>
<keyword evidence="7 8" id="KW-0472">Membrane</keyword>
<feature type="transmembrane region" description="Helical" evidence="8">
    <location>
        <begin position="155"/>
        <end position="182"/>
    </location>
</feature>
<accession>C6I0E5</accession>
<feature type="transmembrane region" description="Helical" evidence="8">
    <location>
        <begin position="333"/>
        <end position="354"/>
    </location>
</feature>
<dbReference type="EMBL" id="GG693887">
    <property type="protein sequence ID" value="EES51600.1"/>
    <property type="molecule type" value="Genomic_DNA"/>
</dbReference>
<evidence type="ECO:0000256" key="8">
    <source>
        <dbReference type="SAM" id="Phobius"/>
    </source>
</evidence>
<dbReference type="Pfam" id="PF13231">
    <property type="entry name" value="PMT_2"/>
    <property type="match status" value="1"/>
</dbReference>